<dbReference type="InterPro" id="IPR015889">
    <property type="entry name" value="Intradiol_dOase_core"/>
</dbReference>
<evidence type="ECO:0000256" key="1">
    <source>
        <dbReference type="ARBA" id="ARBA00001965"/>
    </source>
</evidence>
<dbReference type="Pfam" id="PF00775">
    <property type="entry name" value="Dioxygenase_C"/>
    <property type="match status" value="1"/>
</dbReference>
<dbReference type="Gene3D" id="2.60.130.10">
    <property type="entry name" value="Aromatic compound dioxygenase"/>
    <property type="match status" value="1"/>
</dbReference>
<keyword evidence="5" id="KW-0560">Oxidoreductase</keyword>
<dbReference type="OrthoDB" id="5238185at2759"/>
<dbReference type="InterPro" id="IPR000627">
    <property type="entry name" value="Intradiol_dOase_C"/>
</dbReference>
<dbReference type="InterPro" id="IPR050770">
    <property type="entry name" value="Intradiol_RC_Dioxygenase"/>
</dbReference>
<accession>A0A4Z0A9P4</accession>
<comment type="similarity">
    <text evidence="2">Belongs to the intradiol ring-cleavage dioxygenase family.</text>
</comment>
<keyword evidence="6" id="KW-0408">Iron</keyword>
<keyword evidence="3" id="KW-0479">Metal-binding</keyword>
<reference evidence="9 10" key="1">
    <citation type="submission" date="2019-02" db="EMBL/GenBank/DDBJ databases">
        <title>Genome sequencing of the rare red list fungi Hericium alpestre (H. flagellum).</title>
        <authorList>
            <person name="Buettner E."/>
            <person name="Kellner H."/>
        </authorList>
    </citation>
    <scope>NUCLEOTIDE SEQUENCE [LARGE SCALE GENOMIC DNA]</scope>
    <source>
        <strain evidence="9 10">DSM 108284</strain>
    </source>
</reference>
<proteinExistence type="inferred from homology"/>
<dbReference type="GO" id="GO:0009712">
    <property type="term" value="P:catechol-containing compound metabolic process"/>
    <property type="evidence" value="ECO:0007669"/>
    <property type="project" value="InterPro"/>
</dbReference>
<comment type="cofactor">
    <cofactor evidence="1">
        <name>Fe(3+)</name>
        <dbReference type="ChEBI" id="CHEBI:29034"/>
    </cofactor>
</comment>
<organism evidence="9 10">
    <name type="scientific">Hericium alpestre</name>
    <dbReference type="NCBI Taxonomy" id="135208"/>
    <lineage>
        <taxon>Eukaryota</taxon>
        <taxon>Fungi</taxon>
        <taxon>Dikarya</taxon>
        <taxon>Basidiomycota</taxon>
        <taxon>Agaricomycotina</taxon>
        <taxon>Agaricomycetes</taxon>
        <taxon>Russulales</taxon>
        <taxon>Hericiaceae</taxon>
        <taxon>Hericium</taxon>
    </lineage>
</organism>
<dbReference type="GO" id="GO:0008199">
    <property type="term" value="F:ferric iron binding"/>
    <property type="evidence" value="ECO:0007669"/>
    <property type="project" value="InterPro"/>
</dbReference>
<dbReference type="SUPFAM" id="SSF49482">
    <property type="entry name" value="Aromatic compound dioxygenase"/>
    <property type="match status" value="1"/>
</dbReference>
<dbReference type="Pfam" id="PF04444">
    <property type="entry name" value="Dioxygenase_N"/>
    <property type="match status" value="1"/>
</dbReference>
<dbReference type="AlphaFoldDB" id="A0A4Z0A9P4"/>
<keyword evidence="4" id="KW-0223">Dioxygenase</keyword>
<gene>
    <name evidence="9" type="ORF">EWM64_g1745</name>
</gene>
<evidence type="ECO:0000313" key="10">
    <source>
        <dbReference type="Proteomes" id="UP000298061"/>
    </source>
</evidence>
<dbReference type="Proteomes" id="UP000298061">
    <property type="component" value="Unassembled WGS sequence"/>
</dbReference>
<protein>
    <recommendedName>
        <fullName evidence="8">Intradiol ring-cleavage dioxygenases domain-containing protein</fullName>
    </recommendedName>
</protein>
<sequence length="312" mass="35118">MSVPKRATDVPSWNGILPPSMKLPFIDTPDSVTYNAMKLAELTPDPRMREILVGLVRHMHDFTRETSITTDEWLKGIKFMAAFANQRQPPHIEYMLLLDVFGVSTLVDTINNPPVKNATASDVIGPFFMPDAPDKENKDTIVDDTNGIGKAEYLYFEGRILTTDGQPIPNVSVEVWEVDEEGLYDLQYESRDAPNGRGRFRSRADGTFEFRGVVPSAYPIPLSPPLESLMNAWNRHNMRAAHVHFWVKAPGFRELITQLYPDNNEWVTTDGVFGGKRSLVINLKRVDDKSESEKRGIPGARRSTMLSSTSCC</sequence>
<feature type="domain" description="Intradiol ring-cleavage dioxygenases" evidence="8">
    <location>
        <begin position="156"/>
        <end position="184"/>
    </location>
</feature>
<comment type="caution">
    <text evidence="9">The sequence shown here is derived from an EMBL/GenBank/DDBJ whole genome shotgun (WGS) entry which is preliminary data.</text>
</comment>
<evidence type="ECO:0000256" key="3">
    <source>
        <dbReference type="ARBA" id="ARBA00022723"/>
    </source>
</evidence>
<evidence type="ECO:0000256" key="7">
    <source>
        <dbReference type="SAM" id="MobiDB-lite"/>
    </source>
</evidence>
<evidence type="ECO:0000256" key="6">
    <source>
        <dbReference type="ARBA" id="ARBA00023004"/>
    </source>
</evidence>
<dbReference type="EMBL" id="SFCI01000126">
    <property type="protein sequence ID" value="TFY82268.1"/>
    <property type="molecule type" value="Genomic_DNA"/>
</dbReference>
<feature type="region of interest" description="Disordered" evidence="7">
    <location>
        <begin position="290"/>
        <end position="312"/>
    </location>
</feature>
<dbReference type="STRING" id="135208.A0A4Z0A9P4"/>
<dbReference type="PROSITE" id="PS00083">
    <property type="entry name" value="INTRADIOL_DIOXYGENAS"/>
    <property type="match status" value="1"/>
</dbReference>
<dbReference type="InterPro" id="IPR007535">
    <property type="entry name" value="Catechol_dOase_N"/>
</dbReference>
<evidence type="ECO:0000256" key="4">
    <source>
        <dbReference type="ARBA" id="ARBA00022964"/>
    </source>
</evidence>
<evidence type="ECO:0000313" key="9">
    <source>
        <dbReference type="EMBL" id="TFY82268.1"/>
    </source>
</evidence>
<keyword evidence="10" id="KW-1185">Reference proteome</keyword>
<dbReference type="PANTHER" id="PTHR33711">
    <property type="entry name" value="DIOXYGENASE, PUTATIVE (AFU_ORTHOLOGUE AFUA_2G02910)-RELATED"/>
    <property type="match status" value="1"/>
</dbReference>
<name>A0A4Z0A9P4_9AGAM</name>
<dbReference type="GO" id="GO:0018576">
    <property type="term" value="F:catechol 1,2-dioxygenase activity"/>
    <property type="evidence" value="ECO:0007669"/>
    <property type="project" value="InterPro"/>
</dbReference>
<evidence type="ECO:0000256" key="5">
    <source>
        <dbReference type="ARBA" id="ARBA00023002"/>
    </source>
</evidence>
<evidence type="ECO:0000259" key="8">
    <source>
        <dbReference type="PROSITE" id="PS00083"/>
    </source>
</evidence>
<evidence type="ECO:0000256" key="2">
    <source>
        <dbReference type="ARBA" id="ARBA00007825"/>
    </source>
</evidence>
<dbReference type="PANTHER" id="PTHR33711:SF7">
    <property type="entry name" value="INTRADIOL RING-CLEAVAGE DIOXYGENASES DOMAIN-CONTAINING PROTEIN-RELATED"/>
    <property type="match status" value="1"/>
</dbReference>